<protein>
    <submittedName>
        <fullName evidence="2">ATPase, ParA family protein</fullName>
    </submittedName>
</protein>
<gene>
    <name evidence="2" type="ORF">SPV1_03048</name>
</gene>
<dbReference type="PANTHER" id="PTHR13696">
    <property type="entry name" value="P-LOOP CONTAINING NUCLEOSIDE TRIPHOSPHATE HYDROLASE"/>
    <property type="match status" value="1"/>
</dbReference>
<reference evidence="2 3" key="1">
    <citation type="submission" date="2006-09" db="EMBL/GenBank/DDBJ databases">
        <authorList>
            <person name="Emerson D."/>
            <person name="Ferriera S."/>
            <person name="Johnson J."/>
            <person name="Kravitz S."/>
            <person name="Halpern A."/>
            <person name="Remington K."/>
            <person name="Beeson K."/>
            <person name="Tran B."/>
            <person name="Rogers Y.-H."/>
            <person name="Friedman R."/>
            <person name="Venter J.C."/>
        </authorList>
    </citation>
    <scope>NUCLEOTIDE SEQUENCE [LARGE SCALE GENOMIC DNA]</scope>
    <source>
        <strain evidence="2 3">PV-1</strain>
    </source>
</reference>
<dbReference type="OrthoDB" id="113462at2"/>
<dbReference type="SUPFAM" id="SSF52540">
    <property type="entry name" value="P-loop containing nucleoside triphosphate hydrolases"/>
    <property type="match status" value="1"/>
</dbReference>
<evidence type="ECO:0000313" key="3">
    <source>
        <dbReference type="Proteomes" id="UP000005297"/>
    </source>
</evidence>
<evidence type="ECO:0000259" key="1">
    <source>
        <dbReference type="Pfam" id="PF13614"/>
    </source>
</evidence>
<dbReference type="InterPro" id="IPR025669">
    <property type="entry name" value="AAA_dom"/>
</dbReference>
<dbReference type="Gene3D" id="3.40.50.300">
    <property type="entry name" value="P-loop containing nucleotide triphosphate hydrolases"/>
    <property type="match status" value="1"/>
</dbReference>
<name>Q0EW90_9PROT</name>
<dbReference type="PANTHER" id="PTHR13696:SF96">
    <property type="entry name" value="COBQ_COBB_MIND_PARA NUCLEOTIDE BINDING DOMAIN-CONTAINING PROTEIN"/>
    <property type="match status" value="1"/>
</dbReference>
<sequence length="255" mass="28676">MKVLAVYNIKGGVGKTSTAVNLAWYASSQGQRVLLWDLDPQGASTYCLQVKPGKRPDRLLRGKVDAENIVKPTLYDNLDLLPSDFSMRHADLLLHGMKKSQQQLQKILSPLSRDYDLVIMDCPPGFTLLSEAIFHAADMLIVPTLPSVLSLRMLKQVIDFKKEHSIGKLRIRAFLNMVDRRKKLHLHILGQRHRIGKQMMQACIPYASAVEQMAELRQPLPEFNRLAPAAMAYGVLWAEIWDAIPGGLKLPCTPE</sequence>
<accession>Q0EW90</accession>
<dbReference type="AlphaFoldDB" id="Q0EW90"/>
<dbReference type="Pfam" id="PF13614">
    <property type="entry name" value="AAA_31"/>
    <property type="match status" value="1"/>
</dbReference>
<feature type="domain" description="AAA" evidence="1">
    <location>
        <begin position="1"/>
        <end position="160"/>
    </location>
</feature>
<keyword evidence="3" id="KW-1185">Reference proteome</keyword>
<dbReference type="HOGENOM" id="CLU_037612_1_4_0"/>
<dbReference type="CDD" id="cd02042">
    <property type="entry name" value="ParAB_family"/>
    <property type="match status" value="1"/>
</dbReference>
<dbReference type="eggNOG" id="COG1192">
    <property type="taxonomic scope" value="Bacteria"/>
</dbReference>
<proteinExistence type="predicted"/>
<dbReference type="EMBL" id="AATS01000021">
    <property type="protein sequence ID" value="EAU53581.1"/>
    <property type="molecule type" value="Genomic_DNA"/>
</dbReference>
<dbReference type="InterPro" id="IPR027417">
    <property type="entry name" value="P-loop_NTPase"/>
</dbReference>
<dbReference type="STRING" id="314344.AL013_05715"/>
<dbReference type="Proteomes" id="UP000005297">
    <property type="component" value="Unassembled WGS sequence"/>
</dbReference>
<dbReference type="InterPro" id="IPR050678">
    <property type="entry name" value="DNA_Partitioning_ATPase"/>
</dbReference>
<dbReference type="PIRSF" id="PIRSF009320">
    <property type="entry name" value="Nuc_binding_HP_1000"/>
    <property type="match status" value="1"/>
</dbReference>
<dbReference type="RefSeq" id="WP_009850907.1">
    <property type="nucleotide sequence ID" value="NZ_DS022295.1"/>
</dbReference>
<dbReference type="InParanoid" id="Q0EW90"/>
<comment type="caution">
    <text evidence="2">The sequence shown here is derived from an EMBL/GenBank/DDBJ whole genome shotgun (WGS) entry which is preliminary data.</text>
</comment>
<evidence type="ECO:0000313" key="2">
    <source>
        <dbReference type="EMBL" id="EAU53581.1"/>
    </source>
</evidence>
<organism evidence="2 3">
    <name type="scientific">Mariprofundus ferrooxydans PV-1</name>
    <dbReference type="NCBI Taxonomy" id="314345"/>
    <lineage>
        <taxon>Bacteria</taxon>
        <taxon>Pseudomonadati</taxon>
        <taxon>Pseudomonadota</taxon>
        <taxon>Candidatius Mariprofundia</taxon>
        <taxon>Mariprofundales</taxon>
        <taxon>Mariprofundaceae</taxon>
        <taxon>Mariprofundus</taxon>
    </lineage>
</organism>